<proteinExistence type="evidence at transcript level"/>
<organism evidence="1">
    <name type="scientific">Macaca fascicularis</name>
    <name type="common">Crab-eating macaque</name>
    <name type="synonym">Cynomolgus monkey</name>
    <dbReference type="NCBI Taxonomy" id="9541"/>
    <lineage>
        <taxon>Eukaryota</taxon>
        <taxon>Metazoa</taxon>
        <taxon>Chordata</taxon>
        <taxon>Craniata</taxon>
        <taxon>Vertebrata</taxon>
        <taxon>Euteleostomi</taxon>
        <taxon>Mammalia</taxon>
        <taxon>Eutheria</taxon>
        <taxon>Euarchontoglires</taxon>
        <taxon>Primates</taxon>
        <taxon>Haplorrhini</taxon>
        <taxon>Catarrhini</taxon>
        <taxon>Cercopithecidae</taxon>
        <taxon>Cercopithecinae</taxon>
        <taxon>Macaca</taxon>
    </lineage>
</organism>
<reference evidence="1" key="1">
    <citation type="journal article" date="2007" name="PLoS Biol.">
        <title>Rate of evolution in brain-expressed genes in humans and other primates.</title>
        <authorList>
            <person name="Wang H.-Y."/>
            <person name="Chien H.-C."/>
            <person name="Osada N."/>
            <person name="Hashimoto K."/>
            <person name="Sugano S."/>
            <person name="Gojobori T."/>
            <person name="Chou C.-K."/>
            <person name="Tsai S.-F."/>
            <person name="Wu C.-I."/>
            <person name="Shen C.-K.J."/>
        </authorList>
    </citation>
    <scope>NUCLEOTIDE SEQUENCE</scope>
</reference>
<evidence type="ECO:0000313" key="1">
    <source>
        <dbReference type="EMBL" id="BAE89775.1"/>
    </source>
</evidence>
<keyword evidence="1" id="KW-0675">Receptor</keyword>
<sequence length="42" mass="4907">MGKTVTFIGQRESSKPTGIPKLTFQDKRLMYLYLLSLWCVKK</sequence>
<accession>I7GCH1</accession>
<dbReference type="EMBL" id="AB172713">
    <property type="protein sequence ID" value="BAE89775.1"/>
    <property type="molecule type" value="mRNA"/>
</dbReference>
<dbReference type="AlphaFoldDB" id="I7GCH1"/>
<protein>
    <submittedName>
        <fullName evidence="1">Macaca fascicularis brain cDNA clone: QflA-19303, similar to human G protein-coupled receptor 83 (GPR83), mRNA, RefSeq: NM_016540.2</fullName>
    </submittedName>
</protein>
<name>I7GCH1_MACFA</name>